<feature type="compositionally biased region" description="Acidic residues" evidence="1">
    <location>
        <begin position="68"/>
        <end position="78"/>
    </location>
</feature>
<name>A0A0L9VTX3_PHAAN</name>
<organism evidence="2 3">
    <name type="scientific">Phaseolus angularis</name>
    <name type="common">Azuki bean</name>
    <name type="synonym">Vigna angularis</name>
    <dbReference type="NCBI Taxonomy" id="3914"/>
    <lineage>
        <taxon>Eukaryota</taxon>
        <taxon>Viridiplantae</taxon>
        <taxon>Streptophyta</taxon>
        <taxon>Embryophyta</taxon>
        <taxon>Tracheophyta</taxon>
        <taxon>Spermatophyta</taxon>
        <taxon>Magnoliopsida</taxon>
        <taxon>eudicotyledons</taxon>
        <taxon>Gunneridae</taxon>
        <taxon>Pentapetalae</taxon>
        <taxon>rosids</taxon>
        <taxon>fabids</taxon>
        <taxon>Fabales</taxon>
        <taxon>Fabaceae</taxon>
        <taxon>Papilionoideae</taxon>
        <taxon>50 kb inversion clade</taxon>
        <taxon>NPAAA clade</taxon>
        <taxon>indigoferoid/millettioid clade</taxon>
        <taxon>Phaseoleae</taxon>
        <taxon>Vigna</taxon>
    </lineage>
</organism>
<evidence type="ECO:0000256" key="1">
    <source>
        <dbReference type="SAM" id="MobiDB-lite"/>
    </source>
</evidence>
<feature type="compositionally biased region" description="Polar residues" evidence="1">
    <location>
        <begin position="21"/>
        <end position="35"/>
    </location>
</feature>
<dbReference type="Proteomes" id="UP000053144">
    <property type="component" value="Chromosome 11"/>
</dbReference>
<reference evidence="3" key="1">
    <citation type="journal article" date="2015" name="Proc. Natl. Acad. Sci. U.S.A.">
        <title>Genome sequencing of adzuki bean (Vigna angularis) provides insight into high starch and low fat accumulation and domestication.</title>
        <authorList>
            <person name="Yang K."/>
            <person name="Tian Z."/>
            <person name="Chen C."/>
            <person name="Luo L."/>
            <person name="Zhao B."/>
            <person name="Wang Z."/>
            <person name="Yu L."/>
            <person name="Li Y."/>
            <person name="Sun Y."/>
            <person name="Li W."/>
            <person name="Chen Y."/>
            <person name="Li Y."/>
            <person name="Zhang Y."/>
            <person name="Ai D."/>
            <person name="Zhao J."/>
            <person name="Shang C."/>
            <person name="Ma Y."/>
            <person name="Wu B."/>
            <person name="Wang M."/>
            <person name="Gao L."/>
            <person name="Sun D."/>
            <person name="Zhang P."/>
            <person name="Guo F."/>
            <person name="Wang W."/>
            <person name="Li Y."/>
            <person name="Wang J."/>
            <person name="Varshney R.K."/>
            <person name="Wang J."/>
            <person name="Ling H.Q."/>
            <person name="Wan P."/>
        </authorList>
    </citation>
    <scope>NUCLEOTIDE SEQUENCE</scope>
    <source>
        <strain evidence="3">cv. Jingnong 6</strain>
    </source>
</reference>
<accession>A0A0L9VTX3</accession>
<feature type="compositionally biased region" description="Basic and acidic residues" evidence="1">
    <location>
        <begin position="79"/>
        <end position="102"/>
    </location>
</feature>
<dbReference type="AlphaFoldDB" id="A0A0L9VTX3"/>
<protein>
    <submittedName>
        <fullName evidence="2">Uncharacterized protein</fullName>
    </submittedName>
</protein>
<gene>
    <name evidence="2" type="ORF">LR48_Vigan11g125300</name>
</gene>
<evidence type="ECO:0000313" key="2">
    <source>
        <dbReference type="EMBL" id="KOM58219.1"/>
    </source>
</evidence>
<feature type="region of interest" description="Disordered" evidence="1">
    <location>
        <begin position="68"/>
        <end position="110"/>
    </location>
</feature>
<proteinExistence type="predicted"/>
<feature type="region of interest" description="Disordered" evidence="1">
    <location>
        <begin position="21"/>
        <end position="40"/>
    </location>
</feature>
<sequence length="110" mass="11921">MSAMQGSALIGWEDFSTKLSQVRSEHGSTPTPDNTINEDDDIHRTQWFEVEIEGEVEVEIEGEVEVESIGGEEVDGGVEVDRDGGLKLETNGEKEVDKDGGLKVETNGGN</sequence>
<dbReference type="Gramene" id="KOM58219">
    <property type="protein sequence ID" value="KOM58219"/>
    <property type="gene ID" value="LR48_Vigan11g125300"/>
</dbReference>
<evidence type="ECO:0000313" key="3">
    <source>
        <dbReference type="Proteomes" id="UP000053144"/>
    </source>
</evidence>
<dbReference type="EMBL" id="CM003381">
    <property type="protein sequence ID" value="KOM58219.1"/>
    <property type="molecule type" value="Genomic_DNA"/>
</dbReference>